<dbReference type="InterPro" id="IPR014710">
    <property type="entry name" value="RmlC-like_jellyroll"/>
</dbReference>
<organism evidence="2 3">
    <name type="scientific">Dyadobacter linearis</name>
    <dbReference type="NCBI Taxonomy" id="2823330"/>
    <lineage>
        <taxon>Bacteria</taxon>
        <taxon>Pseudomonadati</taxon>
        <taxon>Bacteroidota</taxon>
        <taxon>Cytophagia</taxon>
        <taxon>Cytophagales</taxon>
        <taxon>Spirosomataceae</taxon>
        <taxon>Dyadobacter</taxon>
    </lineage>
</organism>
<dbReference type="Pfam" id="PF00027">
    <property type="entry name" value="cNMP_binding"/>
    <property type="match status" value="1"/>
</dbReference>
<reference evidence="2 3" key="1">
    <citation type="submission" date="2021-04" db="EMBL/GenBank/DDBJ databases">
        <authorList>
            <person name="Rodrigo-Torres L."/>
            <person name="Arahal R. D."/>
            <person name="Lucena T."/>
        </authorList>
    </citation>
    <scope>NUCLEOTIDE SEQUENCE [LARGE SCALE GENOMIC DNA]</scope>
    <source>
        <strain evidence="2 3">CECT 9623</strain>
    </source>
</reference>
<dbReference type="Proteomes" id="UP000679725">
    <property type="component" value="Unassembled WGS sequence"/>
</dbReference>
<accession>A0ABM8UTG6</accession>
<dbReference type="InterPro" id="IPR000595">
    <property type="entry name" value="cNMP-bd_dom"/>
</dbReference>
<keyword evidence="3" id="KW-1185">Reference proteome</keyword>
<dbReference type="PROSITE" id="PS50042">
    <property type="entry name" value="CNMP_BINDING_3"/>
    <property type="match status" value="1"/>
</dbReference>
<dbReference type="SUPFAM" id="SSF51206">
    <property type="entry name" value="cAMP-binding domain-like"/>
    <property type="match status" value="1"/>
</dbReference>
<evidence type="ECO:0000259" key="1">
    <source>
        <dbReference type="PROSITE" id="PS50042"/>
    </source>
</evidence>
<dbReference type="RefSeq" id="WP_215234877.1">
    <property type="nucleotide sequence ID" value="NZ_CAJRAU010000005.1"/>
</dbReference>
<feature type="domain" description="Cyclic nucleotide-binding" evidence="1">
    <location>
        <begin position="15"/>
        <end position="106"/>
    </location>
</feature>
<gene>
    <name evidence="2" type="ORF">DYBT9623_03557</name>
</gene>
<name>A0ABM8UTG6_9BACT</name>
<dbReference type="InterPro" id="IPR018490">
    <property type="entry name" value="cNMP-bd_dom_sf"/>
</dbReference>
<dbReference type="EMBL" id="CAJRAU010000005">
    <property type="protein sequence ID" value="CAG5071558.1"/>
    <property type="molecule type" value="Genomic_DNA"/>
</dbReference>
<dbReference type="Gene3D" id="2.60.120.10">
    <property type="entry name" value="Jelly Rolls"/>
    <property type="match status" value="1"/>
</dbReference>
<evidence type="ECO:0000313" key="2">
    <source>
        <dbReference type="EMBL" id="CAG5071558.1"/>
    </source>
</evidence>
<dbReference type="CDD" id="cd00038">
    <property type="entry name" value="CAP_ED"/>
    <property type="match status" value="1"/>
</dbReference>
<evidence type="ECO:0000313" key="3">
    <source>
        <dbReference type="Proteomes" id="UP000679725"/>
    </source>
</evidence>
<comment type="caution">
    <text evidence="2">The sequence shown here is derived from an EMBL/GenBank/DDBJ whole genome shotgun (WGS) entry which is preliminary data.</text>
</comment>
<sequence length="195" mass="22173">MTPELISTLRKDVQLDDAEAAYISSFFKKRTFKRGAILLNAGEQASEVFFVLNGALHQFYLDESGIEKSCNFAFENEFITDLESFSKQNAATSHIKALTETSVLSLTCKDMGMLLRELPAVALFFRILVERIAAESMERTKSLLAYTPQKRFLMLAEARPDIFLRVPQRYIAQYLGIAPESLSRIRKRLFVEAKS</sequence>
<proteinExistence type="predicted"/>
<protein>
    <recommendedName>
        <fullName evidence="1">Cyclic nucleotide-binding domain-containing protein</fullName>
    </recommendedName>
</protein>